<gene>
    <name evidence="2" type="ORF">RT723_03280</name>
</gene>
<feature type="transmembrane region" description="Helical" evidence="1">
    <location>
        <begin position="29"/>
        <end position="50"/>
    </location>
</feature>
<keyword evidence="3" id="KW-1185">Reference proteome</keyword>
<dbReference type="Pfam" id="PF07235">
    <property type="entry name" value="DUF1427"/>
    <property type="match status" value="1"/>
</dbReference>
<dbReference type="EMBL" id="JAWCUA010000003">
    <property type="protein sequence ID" value="MDU0112041.1"/>
    <property type="molecule type" value="Genomic_DNA"/>
</dbReference>
<dbReference type="NCBIfam" id="TIGR03510">
    <property type="entry name" value="XapX"/>
    <property type="match status" value="1"/>
</dbReference>
<accession>A0ABU3QX77</accession>
<organism evidence="2 3">
    <name type="scientific">Psychrosphaera aquimarina</name>
    <dbReference type="NCBI Taxonomy" id="2044854"/>
    <lineage>
        <taxon>Bacteria</taxon>
        <taxon>Pseudomonadati</taxon>
        <taxon>Pseudomonadota</taxon>
        <taxon>Gammaproteobacteria</taxon>
        <taxon>Alteromonadales</taxon>
        <taxon>Pseudoalteromonadaceae</taxon>
        <taxon>Psychrosphaera</taxon>
    </lineage>
</organism>
<evidence type="ECO:0000313" key="3">
    <source>
        <dbReference type="Proteomes" id="UP001257914"/>
    </source>
</evidence>
<sequence>MAEILTALAIGVLVGLIFSFFKLPLPAPPVLSGIVGIFGIYLGGVGYQWITERFFS</sequence>
<dbReference type="InterPro" id="IPR009872">
    <property type="entry name" value="DUF1427"/>
</dbReference>
<evidence type="ECO:0000256" key="1">
    <source>
        <dbReference type="SAM" id="Phobius"/>
    </source>
</evidence>
<dbReference type="InterPro" id="IPR020017">
    <property type="entry name" value="XapX_domain"/>
</dbReference>
<dbReference type="RefSeq" id="WP_216056074.1">
    <property type="nucleotide sequence ID" value="NZ_JAWCUA010000003.1"/>
</dbReference>
<name>A0ABU3QX77_9GAMM</name>
<protein>
    <submittedName>
        <fullName evidence="2">DUF1427 family protein</fullName>
    </submittedName>
</protein>
<comment type="caution">
    <text evidence="2">The sequence shown here is derived from an EMBL/GenBank/DDBJ whole genome shotgun (WGS) entry which is preliminary data.</text>
</comment>
<reference evidence="2 3" key="1">
    <citation type="submission" date="2023-10" db="EMBL/GenBank/DDBJ databases">
        <title>Psychrosphaera aquimaarina strain SW33 isolated from seawater.</title>
        <authorList>
            <person name="Bayburt H."/>
            <person name="Kim J.M."/>
            <person name="Choi B.J."/>
            <person name="Jeon C.O."/>
        </authorList>
    </citation>
    <scope>NUCLEOTIDE SEQUENCE [LARGE SCALE GENOMIC DNA]</scope>
    <source>
        <strain evidence="2 3">KCTC 52743</strain>
    </source>
</reference>
<keyword evidence="1" id="KW-0812">Transmembrane</keyword>
<keyword evidence="1" id="KW-1133">Transmembrane helix</keyword>
<proteinExistence type="predicted"/>
<keyword evidence="1" id="KW-0472">Membrane</keyword>
<dbReference type="Proteomes" id="UP001257914">
    <property type="component" value="Unassembled WGS sequence"/>
</dbReference>
<evidence type="ECO:0000313" key="2">
    <source>
        <dbReference type="EMBL" id="MDU0112041.1"/>
    </source>
</evidence>